<name>A0AAD8QD69_9PEZI</name>
<dbReference type="RefSeq" id="XP_060420953.1">
    <property type="nucleotide sequence ID" value="XM_060551441.1"/>
</dbReference>
<accession>A0AAD8QD69</accession>
<proteinExistence type="predicted"/>
<protein>
    <submittedName>
        <fullName evidence="2">Uncharacterized protein</fullName>
    </submittedName>
</protein>
<evidence type="ECO:0000313" key="2">
    <source>
        <dbReference type="EMBL" id="KAK1600457.1"/>
    </source>
</evidence>
<dbReference type="GeneID" id="85435681"/>
<keyword evidence="1" id="KW-0812">Transmembrane</keyword>
<dbReference type="EMBL" id="JAHLJV010000001">
    <property type="protein sequence ID" value="KAK1600457.1"/>
    <property type="molecule type" value="Genomic_DNA"/>
</dbReference>
<gene>
    <name evidence="2" type="ORF">LY79DRAFT_19892</name>
</gene>
<keyword evidence="1" id="KW-1133">Transmembrane helix</keyword>
<keyword evidence="1" id="KW-0472">Membrane</keyword>
<dbReference type="AlphaFoldDB" id="A0AAD8QD69"/>
<comment type="caution">
    <text evidence="2">The sequence shown here is derived from an EMBL/GenBank/DDBJ whole genome shotgun (WGS) entry which is preliminary data.</text>
</comment>
<sequence length="155" mass="17554">MQMWSATPIGLHCYAPSLPATLSTYGWPVQQHDTRRNRLSYHKTMMQHQAGAHLKRNRPTQTVANGCRRSTLIEFIRGLFLFKASESSLILSATCLAYTTYVPWYLSVQALPGTVLLTPTLYTVFFLPPFFPFLHFIPVWLSARIAAVLFCPMSG</sequence>
<dbReference type="Proteomes" id="UP001230504">
    <property type="component" value="Unassembled WGS sequence"/>
</dbReference>
<keyword evidence="3" id="KW-1185">Reference proteome</keyword>
<feature type="transmembrane region" description="Helical" evidence="1">
    <location>
        <begin position="87"/>
        <end position="106"/>
    </location>
</feature>
<organism evidence="2 3">
    <name type="scientific">Colletotrichum navitas</name>
    <dbReference type="NCBI Taxonomy" id="681940"/>
    <lineage>
        <taxon>Eukaryota</taxon>
        <taxon>Fungi</taxon>
        <taxon>Dikarya</taxon>
        <taxon>Ascomycota</taxon>
        <taxon>Pezizomycotina</taxon>
        <taxon>Sordariomycetes</taxon>
        <taxon>Hypocreomycetidae</taxon>
        <taxon>Glomerellales</taxon>
        <taxon>Glomerellaceae</taxon>
        <taxon>Colletotrichum</taxon>
        <taxon>Colletotrichum graminicola species complex</taxon>
    </lineage>
</organism>
<reference evidence="2" key="1">
    <citation type="submission" date="2021-06" db="EMBL/GenBank/DDBJ databases">
        <title>Comparative genomics, transcriptomics and evolutionary studies reveal genomic signatures of adaptation to plant cell wall in hemibiotrophic fungi.</title>
        <authorList>
            <consortium name="DOE Joint Genome Institute"/>
            <person name="Baroncelli R."/>
            <person name="Diaz J.F."/>
            <person name="Benocci T."/>
            <person name="Peng M."/>
            <person name="Battaglia E."/>
            <person name="Haridas S."/>
            <person name="Andreopoulos W."/>
            <person name="Labutti K."/>
            <person name="Pangilinan J."/>
            <person name="Floch G.L."/>
            <person name="Makela M.R."/>
            <person name="Henrissat B."/>
            <person name="Grigoriev I.V."/>
            <person name="Crouch J.A."/>
            <person name="De Vries R.P."/>
            <person name="Sukno S.A."/>
            <person name="Thon M.R."/>
        </authorList>
    </citation>
    <scope>NUCLEOTIDE SEQUENCE</scope>
    <source>
        <strain evidence="2">CBS 125086</strain>
    </source>
</reference>
<evidence type="ECO:0000256" key="1">
    <source>
        <dbReference type="SAM" id="Phobius"/>
    </source>
</evidence>
<feature type="transmembrane region" description="Helical" evidence="1">
    <location>
        <begin position="126"/>
        <end position="151"/>
    </location>
</feature>
<evidence type="ECO:0000313" key="3">
    <source>
        <dbReference type="Proteomes" id="UP001230504"/>
    </source>
</evidence>